<dbReference type="Gene3D" id="1.20.1720.10">
    <property type="entry name" value="Multidrug resistance protein D"/>
    <property type="match status" value="1"/>
</dbReference>
<keyword evidence="4 7" id="KW-1133">Transmembrane helix</keyword>
<evidence type="ECO:0000256" key="6">
    <source>
        <dbReference type="SAM" id="MobiDB-lite"/>
    </source>
</evidence>
<name>A0A6G1KGE0_9PLEO</name>
<evidence type="ECO:0000256" key="5">
    <source>
        <dbReference type="ARBA" id="ARBA00023136"/>
    </source>
</evidence>
<dbReference type="SUPFAM" id="SSF103473">
    <property type="entry name" value="MFS general substrate transporter"/>
    <property type="match status" value="1"/>
</dbReference>
<feature type="transmembrane region" description="Helical" evidence="7">
    <location>
        <begin position="286"/>
        <end position="306"/>
    </location>
</feature>
<dbReference type="FunFam" id="1.20.1720.10:FF:000012">
    <property type="entry name" value="MFS toxin efflux pump (AflT)"/>
    <property type="match status" value="1"/>
</dbReference>
<evidence type="ECO:0000256" key="7">
    <source>
        <dbReference type="SAM" id="Phobius"/>
    </source>
</evidence>
<evidence type="ECO:0000313" key="9">
    <source>
        <dbReference type="EMBL" id="KAF2711894.1"/>
    </source>
</evidence>
<feature type="transmembrane region" description="Helical" evidence="7">
    <location>
        <begin position="256"/>
        <end position="274"/>
    </location>
</feature>
<feature type="transmembrane region" description="Helical" evidence="7">
    <location>
        <begin position="327"/>
        <end position="344"/>
    </location>
</feature>
<sequence>MTIPNEKKTTAFQETDSPKPSTLDTSDGISVSHDDNERTEKAMESISDDEHPHGIKLMLLAGATMVAVFLIALDQTIVGTAIPKITDEFHGLNDVSWYAAAYFMTFGASQAAAGKVYKYFNLKWTFLVAMFIFEVGSLICGIAPNSKTLIVGRAIAGLGGAGLSVGGTSIVSLAVPPAKRPMIMGIIGMTYAVAAVLGPLLGGAFTNSVSWRWCFYINLPIGGVAAVAIFFFFHLPAAAAPPQIPLTKKLLNIDPAGISLAMGCITCFILALQYGGTTHPWNSSVVIGLLVGFVLLAAALVAWEIWLGDYAMMLPRLWKQRSLYTTAPYQFFFMGSYILVLYYLPVYFQSVLGVSPIRSGVNNLPLVLAATVFAIAGGIVVTKTGRPQQVMLVGSMLATVAYGLIYTLDIGTSTGKWVGYQFLLGACLSFAIMHGMSIVQANVKPEDLSAVTANLLFFQTTGGAFSTSIGQAAFVNRMLATLPTTAPGVNPSLVLLTGASELHNVFPPDVLPGVIEAYMVGLKAAFAVAIAFSGTAFLASLAIPMKKLPSHPPDDAPLAMG</sequence>
<evidence type="ECO:0000256" key="3">
    <source>
        <dbReference type="ARBA" id="ARBA00022692"/>
    </source>
</evidence>
<feature type="transmembrane region" description="Helical" evidence="7">
    <location>
        <begin position="182"/>
        <end position="203"/>
    </location>
</feature>
<reference evidence="9" key="1">
    <citation type="journal article" date="2020" name="Stud. Mycol.">
        <title>101 Dothideomycetes genomes: a test case for predicting lifestyles and emergence of pathogens.</title>
        <authorList>
            <person name="Haridas S."/>
            <person name="Albert R."/>
            <person name="Binder M."/>
            <person name="Bloem J."/>
            <person name="Labutti K."/>
            <person name="Salamov A."/>
            <person name="Andreopoulos B."/>
            <person name="Baker S."/>
            <person name="Barry K."/>
            <person name="Bills G."/>
            <person name="Bluhm B."/>
            <person name="Cannon C."/>
            <person name="Castanera R."/>
            <person name="Culley D."/>
            <person name="Daum C."/>
            <person name="Ezra D."/>
            <person name="Gonzalez J."/>
            <person name="Henrissat B."/>
            <person name="Kuo A."/>
            <person name="Liang C."/>
            <person name="Lipzen A."/>
            <person name="Lutzoni F."/>
            <person name="Magnuson J."/>
            <person name="Mondo S."/>
            <person name="Nolan M."/>
            <person name="Ohm R."/>
            <person name="Pangilinan J."/>
            <person name="Park H.-J."/>
            <person name="Ramirez L."/>
            <person name="Alfaro M."/>
            <person name="Sun H."/>
            <person name="Tritt A."/>
            <person name="Yoshinaga Y."/>
            <person name="Zwiers L.-H."/>
            <person name="Turgeon B."/>
            <person name="Goodwin S."/>
            <person name="Spatafora J."/>
            <person name="Crous P."/>
            <person name="Grigoriev I."/>
        </authorList>
    </citation>
    <scope>NUCLEOTIDE SEQUENCE</scope>
    <source>
        <strain evidence="9">CBS 279.74</strain>
    </source>
</reference>
<evidence type="ECO:0000256" key="4">
    <source>
        <dbReference type="ARBA" id="ARBA00022989"/>
    </source>
</evidence>
<evidence type="ECO:0000313" key="10">
    <source>
        <dbReference type="Proteomes" id="UP000799428"/>
    </source>
</evidence>
<dbReference type="PANTHER" id="PTHR23501:SF177">
    <property type="entry name" value="MAJOR FACILITATOR SUPERFAMILY (MFS) PROFILE DOMAIN-CONTAINING PROTEIN-RELATED"/>
    <property type="match status" value="1"/>
</dbReference>
<keyword evidence="5 7" id="KW-0472">Membrane</keyword>
<dbReference type="InterPro" id="IPR020846">
    <property type="entry name" value="MFS_dom"/>
</dbReference>
<feature type="transmembrane region" description="Helical" evidence="7">
    <location>
        <begin position="389"/>
        <end position="408"/>
    </location>
</feature>
<accession>A0A6G1KGE0</accession>
<feature type="transmembrane region" description="Helical" evidence="7">
    <location>
        <begin position="215"/>
        <end position="235"/>
    </location>
</feature>
<protein>
    <submittedName>
        <fullName evidence="9">MFS general substrate transporter</fullName>
    </submittedName>
</protein>
<dbReference type="AlphaFoldDB" id="A0A6G1KGE0"/>
<dbReference type="Pfam" id="PF07690">
    <property type="entry name" value="MFS_1"/>
    <property type="match status" value="1"/>
</dbReference>
<feature type="transmembrane region" description="Helical" evidence="7">
    <location>
        <begin position="124"/>
        <end position="144"/>
    </location>
</feature>
<dbReference type="GO" id="GO:0022857">
    <property type="term" value="F:transmembrane transporter activity"/>
    <property type="evidence" value="ECO:0007669"/>
    <property type="project" value="InterPro"/>
</dbReference>
<dbReference type="Gene3D" id="1.20.1250.20">
    <property type="entry name" value="MFS general substrate transporter like domains"/>
    <property type="match status" value="1"/>
</dbReference>
<dbReference type="EMBL" id="MU005767">
    <property type="protein sequence ID" value="KAF2711894.1"/>
    <property type="molecule type" value="Genomic_DNA"/>
</dbReference>
<evidence type="ECO:0000256" key="1">
    <source>
        <dbReference type="ARBA" id="ARBA00004141"/>
    </source>
</evidence>
<dbReference type="PANTHER" id="PTHR23501">
    <property type="entry name" value="MAJOR FACILITATOR SUPERFAMILY"/>
    <property type="match status" value="1"/>
</dbReference>
<feature type="compositionally biased region" description="Polar residues" evidence="6">
    <location>
        <begin position="10"/>
        <end position="29"/>
    </location>
</feature>
<feature type="transmembrane region" description="Helical" evidence="7">
    <location>
        <begin position="97"/>
        <end position="117"/>
    </location>
</feature>
<organism evidence="9 10">
    <name type="scientific">Pleomassaria siparia CBS 279.74</name>
    <dbReference type="NCBI Taxonomy" id="1314801"/>
    <lineage>
        <taxon>Eukaryota</taxon>
        <taxon>Fungi</taxon>
        <taxon>Dikarya</taxon>
        <taxon>Ascomycota</taxon>
        <taxon>Pezizomycotina</taxon>
        <taxon>Dothideomycetes</taxon>
        <taxon>Pleosporomycetidae</taxon>
        <taxon>Pleosporales</taxon>
        <taxon>Pleomassariaceae</taxon>
        <taxon>Pleomassaria</taxon>
    </lineage>
</organism>
<dbReference type="InterPro" id="IPR011701">
    <property type="entry name" value="MFS"/>
</dbReference>
<feature type="transmembrane region" description="Helical" evidence="7">
    <location>
        <begin position="420"/>
        <end position="439"/>
    </location>
</feature>
<dbReference type="GO" id="GO:0005886">
    <property type="term" value="C:plasma membrane"/>
    <property type="evidence" value="ECO:0007669"/>
    <property type="project" value="TreeGrafter"/>
</dbReference>
<dbReference type="Proteomes" id="UP000799428">
    <property type="component" value="Unassembled WGS sequence"/>
</dbReference>
<dbReference type="CDD" id="cd17502">
    <property type="entry name" value="MFS_Azr1_MDR_like"/>
    <property type="match status" value="1"/>
</dbReference>
<evidence type="ECO:0000259" key="8">
    <source>
        <dbReference type="PROSITE" id="PS50850"/>
    </source>
</evidence>
<dbReference type="InterPro" id="IPR036259">
    <property type="entry name" value="MFS_trans_sf"/>
</dbReference>
<feature type="transmembrane region" description="Helical" evidence="7">
    <location>
        <begin position="150"/>
        <end position="175"/>
    </location>
</feature>
<feature type="transmembrane region" description="Helical" evidence="7">
    <location>
        <begin position="524"/>
        <end position="543"/>
    </location>
</feature>
<feature type="domain" description="Major facilitator superfamily (MFS) profile" evidence="8">
    <location>
        <begin position="60"/>
        <end position="548"/>
    </location>
</feature>
<feature type="region of interest" description="Disordered" evidence="6">
    <location>
        <begin position="1"/>
        <end position="48"/>
    </location>
</feature>
<feature type="transmembrane region" description="Helical" evidence="7">
    <location>
        <begin position="451"/>
        <end position="474"/>
    </location>
</feature>
<feature type="transmembrane region" description="Helical" evidence="7">
    <location>
        <begin position="364"/>
        <end position="382"/>
    </location>
</feature>
<gene>
    <name evidence="9" type="ORF">K504DRAFT_475608</name>
</gene>
<proteinExistence type="predicted"/>
<feature type="transmembrane region" description="Helical" evidence="7">
    <location>
        <begin position="57"/>
        <end position="77"/>
    </location>
</feature>
<dbReference type="PROSITE" id="PS50850">
    <property type="entry name" value="MFS"/>
    <property type="match status" value="1"/>
</dbReference>
<feature type="compositionally biased region" description="Basic and acidic residues" evidence="6">
    <location>
        <begin position="32"/>
        <end position="48"/>
    </location>
</feature>
<comment type="subcellular location">
    <subcellularLocation>
        <location evidence="1">Membrane</location>
        <topology evidence="1">Multi-pass membrane protein</topology>
    </subcellularLocation>
</comment>
<keyword evidence="10" id="KW-1185">Reference proteome</keyword>
<keyword evidence="2" id="KW-0813">Transport</keyword>
<keyword evidence="3 7" id="KW-0812">Transmembrane</keyword>
<dbReference type="FunFam" id="1.20.1250.20:FF:000196">
    <property type="entry name" value="MFS toxin efflux pump (AflT)"/>
    <property type="match status" value="1"/>
</dbReference>
<evidence type="ECO:0000256" key="2">
    <source>
        <dbReference type="ARBA" id="ARBA00022448"/>
    </source>
</evidence>
<dbReference type="OrthoDB" id="10021397at2759"/>